<reference evidence="1 2" key="1">
    <citation type="submission" date="2011-09" db="EMBL/GenBank/DDBJ databases">
        <title>Complete sequence of chromosome of Thioflavicoccus mobilis 8321.</title>
        <authorList>
            <consortium name="US DOE Joint Genome Institute"/>
            <person name="Lucas S."/>
            <person name="Han J."/>
            <person name="Lapidus A."/>
            <person name="Cheng J.-F."/>
            <person name="Goodwin L."/>
            <person name="Pitluck S."/>
            <person name="Peters L."/>
            <person name="Ovchinnikova G."/>
            <person name="Lu M."/>
            <person name="Detter J.C."/>
            <person name="Han C."/>
            <person name="Tapia R."/>
            <person name="Land M."/>
            <person name="Hauser L."/>
            <person name="Kyrpides N."/>
            <person name="Ivanova N."/>
            <person name="Pagani I."/>
            <person name="Vogl K."/>
            <person name="Liu Z."/>
            <person name="Imhoff J."/>
            <person name="Thiel V."/>
            <person name="Frigaard N.-U."/>
            <person name="Bryant D."/>
            <person name="Woyke T."/>
        </authorList>
    </citation>
    <scope>NUCLEOTIDE SEQUENCE [LARGE SCALE GENOMIC DNA]</scope>
    <source>
        <strain evidence="1 2">8321</strain>
    </source>
</reference>
<dbReference type="Proteomes" id="UP000010816">
    <property type="component" value="Chromosome"/>
</dbReference>
<name>L0GZL3_9GAMM</name>
<evidence type="ECO:0000313" key="1">
    <source>
        <dbReference type="EMBL" id="AGA90820.1"/>
    </source>
</evidence>
<dbReference type="eggNOG" id="ENOG5033JDR">
    <property type="taxonomic scope" value="Bacteria"/>
</dbReference>
<proteinExistence type="predicted"/>
<dbReference type="EMBL" id="CP003051">
    <property type="protein sequence ID" value="AGA90820.1"/>
    <property type="molecule type" value="Genomic_DNA"/>
</dbReference>
<accession>L0GZL3</accession>
<organism evidence="1 2">
    <name type="scientific">Thioflavicoccus mobilis 8321</name>
    <dbReference type="NCBI Taxonomy" id="765912"/>
    <lineage>
        <taxon>Bacteria</taxon>
        <taxon>Pseudomonadati</taxon>
        <taxon>Pseudomonadota</taxon>
        <taxon>Gammaproteobacteria</taxon>
        <taxon>Chromatiales</taxon>
        <taxon>Chromatiaceae</taxon>
        <taxon>Thioflavicoccus</taxon>
    </lineage>
</organism>
<dbReference type="AlphaFoldDB" id="L0GZL3"/>
<dbReference type="RefSeq" id="WP_015280960.1">
    <property type="nucleotide sequence ID" value="NC_019940.1"/>
</dbReference>
<protein>
    <submittedName>
        <fullName evidence="1">Uncharacterized protein</fullName>
    </submittedName>
</protein>
<gene>
    <name evidence="1" type="ORF">Thimo_2067</name>
</gene>
<dbReference type="HOGENOM" id="CLU_1976769_0_0_6"/>
<keyword evidence="2" id="KW-1185">Reference proteome</keyword>
<dbReference type="STRING" id="765912.Thimo_2067"/>
<evidence type="ECO:0000313" key="2">
    <source>
        <dbReference type="Proteomes" id="UP000010816"/>
    </source>
</evidence>
<sequence>MKYIVGMLLALYASIILSSEWNCRNYDLEISCDEEKCVVSESGGFTPLDAYFNDNGSISVGMYSGVWEGKAKILTEDSYIFVVGSDLVFSTSPDTKGDILIALDKRDKVALFKGFGYAMPMRCELRETLE</sequence>
<dbReference type="KEGG" id="tmb:Thimo_2067"/>